<organism evidence="1 2">
    <name type="scientific">Bursaphelenchus okinawaensis</name>
    <dbReference type="NCBI Taxonomy" id="465554"/>
    <lineage>
        <taxon>Eukaryota</taxon>
        <taxon>Metazoa</taxon>
        <taxon>Ecdysozoa</taxon>
        <taxon>Nematoda</taxon>
        <taxon>Chromadorea</taxon>
        <taxon>Rhabditida</taxon>
        <taxon>Tylenchina</taxon>
        <taxon>Tylenchomorpha</taxon>
        <taxon>Aphelenchoidea</taxon>
        <taxon>Aphelenchoididae</taxon>
        <taxon>Bursaphelenchus</taxon>
    </lineage>
</organism>
<dbReference type="Proteomes" id="UP000783686">
    <property type="component" value="Unassembled WGS sequence"/>
</dbReference>
<dbReference type="EMBL" id="CAJFCW020000004">
    <property type="protein sequence ID" value="CAG9109404.1"/>
    <property type="molecule type" value="Genomic_DNA"/>
</dbReference>
<dbReference type="EMBL" id="CAJFDH010000004">
    <property type="protein sequence ID" value="CAD5218150.1"/>
    <property type="molecule type" value="Genomic_DNA"/>
</dbReference>
<accession>A0A811KTG2</accession>
<comment type="caution">
    <text evidence="1">The sequence shown here is derived from an EMBL/GenBank/DDBJ whole genome shotgun (WGS) entry which is preliminary data.</text>
</comment>
<name>A0A811KTG2_9BILA</name>
<reference evidence="1" key="1">
    <citation type="submission" date="2020-09" db="EMBL/GenBank/DDBJ databases">
        <authorList>
            <person name="Kikuchi T."/>
        </authorList>
    </citation>
    <scope>NUCLEOTIDE SEQUENCE</scope>
    <source>
        <strain evidence="1">SH1</strain>
    </source>
</reference>
<gene>
    <name evidence="1" type="ORF">BOKJ2_LOCUS7360</name>
</gene>
<proteinExistence type="predicted"/>
<dbReference type="AlphaFoldDB" id="A0A811KTG2"/>
<evidence type="ECO:0000313" key="1">
    <source>
        <dbReference type="EMBL" id="CAD5218150.1"/>
    </source>
</evidence>
<dbReference type="Proteomes" id="UP000614601">
    <property type="component" value="Unassembled WGS sequence"/>
</dbReference>
<evidence type="ECO:0000313" key="2">
    <source>
        <dbReference type="Proteomes" id="UP000614601"/>
    </source>
</evidence>
<keyword evidence="2" id="KW-1185">Reference proteome</keyword>
<sequence>MLKRQRSDLERKLRNLHFVHCVEKVELIDQYDPNCWVCQKESNLVQDLKSTLDEHRKLGILDDELELLNTGYKKWILSLESGHDKCSTKAVTISNAIKKALSNKSTDSLTGKLEKEEKEALIGKI</sequence>
<protein>
    <submittedName>
        <fullName evidence="1">Uncharacterized protein</fullName>
    </submittedName>
</protein>